<evidence type="ECO:0000256" key="1">
    <source>
        <dbReference type="SAM" id="MobiDB-lite"/>
    </source>
</evidence>
<dbReference type="PANTHER" id="PTHR12210">
    <property type="entry name" value="DULLARD PROTEIN PHOSPHATASE"/>
    <property type="match status" value="1"/>
</dbReference>
<dbReference type="AlphaFoldDB" id="A0A1L9S9E7"/>
<dbReference type="Pfam" id="PF03031">
    <property type="entry name" value="NIF"/>
    <property type="match status" value="1"/>
</dbReference>
<name>A0A1L9S9E7_9EURO</name>
<dbReference type="EMBL" id="KV878350">
    <property type="protein sequence ID" value="OJJ43774.1"/>
    <property type="molecule type" value="Genomic_DNA"/>
</dbReference>
<proteinExistence type="predicted"/>
<feature type="compositionally biased region" description="Basic residues" evidence="1">
    <location>
        <begin position="558"/>
        <end position="571"/>
    </location>
</feature>
<dbReference type="InterPro" id="IPR050365">
    <property type="entry name" value="TIM50"/>
</dbReference>
<dbReference type="InterPro" id="IPR036412">
    <property type="entry name" value="HAD-like_sf"/>
</dbReference>
<dbReference type="GeneID" id="34610368"/>
<gene>
    <name evidence="3" type="ORF">ASPZODRAFT_135796</name>
</gene>
<dbReference type="Proteomes" id="UP000184188">
    <property type="component" value="Unassembled WGS sequence"/>
</dbReference>
<dbReference type="OrthoDB" id="1711508at2759"/>
<dbReference type="Gene3D" id="3.40.50.1000">
    <property type="entry name" value="HAD superfamily/HAD-like"/>
    <property type="match status" value="1"/>
</dbReference>
<reference evidence="4" key="1">
    <citation type="journal article" date="2017" name="Genome Biol.">
        <title>Comparative genomics reveals high biological diversity and specific adaptations in the industrially and medically important fungal genus Aspergillus.</title>
        <authorList>
            <person name="de Vries R.P."/>
            <person name="Riley R."/>
            <person name="Wiebenga A."/>
            <person name="Aguilar-Osorio G."/>
            <person name="Amillis S."/>
            <person name="Uchima C.A."/>
            <person name="Anderluh G."/>
            <person name="Asadollahi M."/>
            <person name="Askin M."/>
            <person name="Barry K."/>
            <person name="Battaglia E."/>
            <person name="Bayram O."/>
            <person name="Benocci T."/>
            <person name="Braus-Stromeyer S.A."/>
            <person name="Caldana C."/>
            <person name="Canovas D."/>
            <person name="Cerqueira G.C."/>
            <person name="Chen F."/>
            <person name="Chen W."/>
            <person name="Choi C."/>
            <person name="Clum A."/>
            <person name="Dos Santos R.A."/>
            <person name="Damasio A.R."/>
            <person name="Diallinas G."/>
            <person name="Emri T."/>
            <person name="Fekete E."/>
            <person name="Flipphi M."/>
            <person name="Freyberg S."/>
            <person name="Gallo A."/>
            <person name="Gournas C."/>
            <person name="Habgood R."/>
            <person name="Hainaut M."/>
            <person name="Harispe M.L."/>
            <person name="Henrissat B."/>
            <person name="Hilden K.S."/>
            <person name="Hope R."/>
            <person name="Hossain A."/>
            <person name="Karabika E."/>
            <person name="Karaffa L."/>
            <person name="Karanyi Z."/>
            <person name="Krasevec N."/>
            <person name="Kuo A."/>
            <person name="Kusch H."/>
            <person name="LaButti K."/>
            <person name="Lagendijk E.L."/>
            <person name="Lapidus A."/>
            <person name="Levasseur A."/>
            <person name="Lindquist E."/>
            <person name="Lipzen A."/>
            <person name="Logrieco A.F."/>
            <person name="MacCabe A."/>
            <person name="Maekelae M.R."/>
            <person name="Malavazi I."/>
            <person name="Melin P."/>
            <person name="Meyer V."/>
            <person name="Mielnichuk N."/>
            <person name="Miskei M."/>
            <person name="Molnar A.P."/>
            <person name="Mule G."/>
            <person name="Ngan C.Y."/>
            <person name="Orejas M."/>
            <person name="Orosz E."/>
            <person name="Ouedraogo J.P."/>
            <person name="Overkamp K.M."/>
            <person name="Park H.-S."/>
            <person name="Perrone G."/>
            <person name="Piumi F."/>
            <person name="Punt P.J."/>
            <person name="Ram A.F."/>
            <person name="Ramon A."/>
            <person name="Rauscher S."/>
            <person name="Record E."/>
            <person name="Riano-Pachon D.M."/>
            <person name="Robert V."/>
            <person name="Roehrig J."/>
            <person name="Ruller R."/>
            <person name="Salamov A."/>
            <person name="Salih N.S."/>
            <person name="Samson R.A."/>
            <person name="Sandor E."/>
            <person name="Sanguinetti M."/>
            <person name="Schuetze T."/>
            <person name="Sepcic K."/>
            <person name="Shelest E."/>
            <person name="Sherlock G."/>
            <person name="Sophianopoulou V."/>
            <person name="Squina F.M."/>
            <person name="Sun H."/>
            <person name="Susca A."/>
            <person name="Todd R.B."/>
            <person name="Tsang A."/>
            <person name="Unkles S.E."/>
            <person name="van de Wiele N."/>
            <person name="van Rossen-Uffink D."/>
            <person name="Oliveira J.V."/>
            <person name="Vesth T.C."/>
            <person name="Visser J."/>
            <person name="Yu J.-H."/>
            <person name="Zhou M."/>
            <person name="Andersen M.R."/>
            <person name="Archer D.B."/>
            <person name="Baker S.E."/>
            <person name="Benoit I."/>
            <person name="Brakhage A.A."/>
            <person name="Braus G.H."/>
            <person name="Fischer R."/>
            <person name="Frisvad J.C."/>
            <person name="Goldman G.H."/>
            <person name="Houbraken J."/>
            <person name="Oakley B."/>
            <person name="Pocsi I."/>
            <person name="Scazzocchio C."/>
            <person name="Seiboth B."/>
            <person name="vanKuyk P.A."/>
            <person name="Wortman J."/>
            <person name="Dyer P.S."/>
            <person name="Grigoriev I.V."/>
        </authorList>
    </citation>
    <scope>NUCLEOTIDE SEQUENCE [LARGE SCALE GENOMIC DNA]</scope>
    <source>
        <strain evidence="4">CBS 506.65</strain>
    </source>
</reference>
<dbReference type="PROSITE" id="PS50969">
    <property type="entry name" value="FCP1"/>
    <property type="match status" value="1"/>
</dbReference>
<keyword evidence="4" id="KW-1185">Reference proteome</keyword>
<feature type="region of interest" description="Disordered" evidence="1">
    <location>
        <begin position="91"/>
        <end position="127"/>
    </location>
</feature>
<organism evidence="3 4">
    <name type="scientific">Penicilliopsis zonata CBS 506.65</name>
    <dbReference type="NCBI Taxonomy" id="1073090"/>
    <lineage>
        <taxon>Eukaryota</taxon>
        <taxon>Fungi</taxon>
        <taxon>Dikarya</taxon>
        <taxon>Ascomycota</taxon>
        <taxon>Pezizomycotina</taxon>
        <taxon>Eurotiomycetes</taxon>
        <taxon>Eurotiomycetidae</taxon>
        <taxon>Eurotiales</taxon>
        <taxon>Aspergillaceae</taxon>
        <taxon>Penicilliopsis</taxon>
    </lineage>
</organism>
<dbReference type="RefSeq" id="XP_022578284.1">
    <property type="nucleotide sequence ID" value="XM_022723903.1"/>
</dbReference>
<protein>
    <recommendedName>
        <fullName evidence="2">FCP1 homology domain-containing protein</fullName>
    </recommendedName>
</protein>
<evidence type="ECO:0000313" key="3">
    <source>
        <dbReference type="EMBL" id="OJJ43774.1"/>
    </source>
</evidence>
<feature type="region of interest" description="Disordered" evidence="1">
    <location>
        <begin position="223"/>
        <end position="273"/>
    </location>
</feature>
<dbReference type="InterPro" id="IPR004274">
    <property type="entry name" value="FCP1_dom"/>
</dbReference>
<dbReference type="STRING" id="1073090.A0A1L9S9E7"/>
<dbReference type="SMART" id="SM00577">
    <property type="entry name" value="CPDc"/>
    <property type="match status" value="1"/>
</dbReference>
<feature type="region of interest" description="Disordered" evidence="1">
    <location>
        <begin position="472"/>
        <end position="631"/>
    </location>
</feature>
<feature type="domain" description="FCP1 homology" evidence="2">
    <location>
        <begin position="273"/>
        <end position="448"/>
    </location>
</feature>
<feature type="compositionally biased region" description="Basic residues" evidence="1">
    <location>
        <begin position="498"/>
        <end position="507"/>
    </location>
</feature>
<sequence>MVNYAVLISQFLFGSIEPRFPVFQSACVALHTSLQRMFPGGAPNRASSSYPPSKRQKRGVDMYHQNSSQEEVIYNSNGSWRSYNDRWSVKQSSASSREDTTAGGQAVAGNGLRGPPEQHQHQPRDLPSSLPLREVASIQANVDVNQSQYQDGYSQQYHQNQHQNPWPMQMQMPFVPNPFMSLPLQMMPMSMPMWNNANGQLPFDNPQFASAFLNQNFAGMPSYNNNYNNNDDNNRTSMGTPSARRERVSRPLAAPKPTKEYLAQSSLPPQPSASPQPLLVILDLNGTLIYRAHRRLPPVFVKRPGLDEFLDTLMQRYTVMIWSSSQPPTVQAICAQLFPGEKRKALAAEWGRDKFGLTKSQYHGKIQVYKQLKTVWADPSIQARFPSDRSHSGADRRWDQSNTVLIDDSKLKAASEPLNILEVPEFTNLRGVDESGVFPNVLRKLEKLALSDDVSKTIQSWNSHERVISRDANGNLENSGIGTGPAAIEALPSSETKRQKRQARKKEKLAACQAAKETLTTTDNSTEPAIKQQQSEPPVSASTLGTGTPSEAAEARIQRRKAKKQEKKAARRAAAAATAVSGETKSAENIKDSTTHQNANANANKTTNKGKNKGNGKGNGTVSTTSKSRPKRTAAIAAAVAIAAEISQLNSAQAAAAPVVSSSLQMERSVSPVSTASENHLLDRLEESLGL</sequence>
<dbReference type="VEuPathDB" id="FungiDB:ASPZODRAFT_135796"/>
<feature type="compositionally biased region" description="Polar residues" evidence="1">
    <location>
        <begin position="518"/>
        <end position="549"/>
    </location>
</feature>
<dbReference type="InterPro" id="IPR023214">
    <property type="entry name" value="HAD_sf"/>
</dbReference>
<feature type="compositionally biased region" description="Low complexity" evidence="1">
    <location>
        <begin position="598"/>
        <end position="607"/>
    </location>
</feature>
<evidence type="ECO:0000313" key="4">
    <source>
        <dbReference type="Proteomes" id="UP000184188"/>
    </source>
</evidence>
<feature type="region of interest" description="Disordered" evidence="1">
    <location>
        <begin position="40"/>
        <end position="68"/>
    </location>
</feature>
<evidence type="ECO:0000259" key="2">
    <source>
        <dbReference type="PROSITE" id="PS50969"/>
    </source>
</evidence>
<accession>A0A1L9S9E7</accession>
<feature type="compositionally biased region" description="Basic and acidic residues" evidence="1">
    <location>
        <begin position="585"/>
        <end position="594"/>
    </location>
</feature>
<dbReference type="SUPFAM" id="SSF56784">
    <property type="entry name" value="HAD-like"/>
    <property type="match status" value="1"/>
</dbReference>